<dbReference type="Gene3D" id="2.40.50.90">
    <property type="match status" value="1"/>
</dbReference>
<dbReference type="PROSITE" id="PS50830">
    <property type="entry name" value="TNASE_3"/>
    <property type="match status" value="1"/>
</dbReference>
<keyword evidence="5" id="KW-1185">Reference proteome</keyword>
<keyword evidence="3" id="KW-0378">Hydrolase</keyword>
<dbReference type="EMBL" id="CP003390">
    <property type="protein sequence ID" value="AFI85807.1"/>
    <property type="molecule type" value="Genomic_DNA"/>
</dbReference>
<dbReference type="InterPro" id="IPR016071">
    <property type="entry name" value="Staphylococal_nuclease_OB-fold"/>
</dbReference>
<dbReference type="KEGG" id="mej:Q7A_3032"/>
<dbReference type="HOGENOM" id="CLU_046484_4_0_6"/>
<evidence type="ECO:0000313" key="5">
    <source>
        <dbReference type="Proteomes" id="UP000009144"/>
    </source>
</evidence>
<accession>I1XN38</accession>
<dbReference type="InterPro" id="IPR025392">
    <property type="entry name" value="DUF4124"/>
</dbReference>
<keyword evidence="2" id="KW-0255">Endonuclease</keyword>
<dbReference type="eggNOG" id="COG1525">
    <property type="taxonomic scope" value="Bacteria"/>
</dbReference>
<proteinExistence type="predicted"/>
<dbReference type="PATRIC" id="fig|754476.3.peg.2978"/>
<name>I1XN38_METNJ</name>
<dbReference type="OrthoDB" id="7062774at2"/>
<dbReference type="PANTHER" id="PTHR12302:SF3">
    <property type="entry name" value="SERINE_THREONINE-PROTEIN KINASE 31"/>
    <property type="match status" value="1"/>
</dbReference>
<gene>
    <name evidence="4" type="ordered locus">Q7A_3032</name>
</gene>
<dbReference type="RefSeq" id="WP_014708168.1">
    <property type="nucleotide sequence ID" value="NC_017857.3"/>
</dbReference>
<dbReference type="AlphaFoldDB" id="I1XN38"/>
<sequence>MTRYLSAFILLFWLIGTVSATEIYQWTDDHGLQIFSDQPADPAAETIELTPSSNRYLFNVKRVYDGDTLILENNQRVRLLGINTPEISSRYREAEPGGIEARDWLKNQLSENQVYLQYDIEKRDRYDRLLAYAWTPDGDFINEKLLQKGLAALSLKPPNLQYAEQLIAAQQQAINQQQGIWGDKHYQPRKITTITETAYRGWQRWLLTAESRAQTRDYWVLKVNDKASLRIAKEQQDLFPPLESYLNKSLEVHGWMSKRGKQYSLFVQHPSAIKVLD</sequence>
<evidence type="ECO:0000256" key="2">
    <source>
        <dbReference type="ARBA" id="ARBA00022759"/>
    </source>
</evidence>
<dbReference type="InterPro" id="IPR035437">
    <property type="entry name" value="SNase_OB-fold_sf"/>
</dbReference>
<reference evidence="4 5" key="2">
    <citation type="journal article" date="2013" name="Int. J. Syst. Evol. Microbiol.">
        <title>Methylophaga nitratireducenticrescens sp. nov. and Methylophaga frappieri sp. nov., isolated from the biofilm of the methanol-fed denitrification system treating the seawater at the Montreal Biodome.</title>
        <authorList>
            <person name="Villeneuve C."/>
            <person name="Martineau C."/>
            <person name="Mauffrey F."/>
            <person name="Villemur R."/>
        </authorList>
    </citation>
    <scope>NUCLEOTIDE SEQUENCE [LARGE SCALE GENOMIC DNA]</scope>
    <source>
        <strain evidence="4 5">JAM1</strain>
    </source>
</reference>
<reference evidence="4 5" key="1">
    <citation type="journal article" date="2012" name="J. Bacteriol.">
        <title>Complete genome sequences of Methylophaga sp. strain JAM1 and Methylophaga sp. strain JAM7.</title>
        <authorList>
            <person name="Villeneuve C."/>
            <person name="Martineau C."/>
            <person name="Mauffrey F."/>
            <person name="Villemur R."/>
        </authorList>
    </citation>
    <scope>NUCLEOTIDE SEQUENCE [LARGE SCALE GENOMIC DNA]</scope>
    <source>
        <strain evidence="4 5">JAM1</strain>
    </source>
</reference>
<evidence type="ECO:0000256" key="3">
    <source>
        <dbReference type="ARBA" id="ARBA00022801"/>
    </source>
</evidence>
<dbReference type="Pfam" id="PF00565">
    <property type="entry name" value="SNase"/>
    <property type="match status" value="1"/>
</dbReference>
<keyword evidence="1" id="KW-0540">Nuclease</keyword>
<organism evidence="4 5">
    <name type="scientific">Methylophaga nitratireducenticrescens</name>
    <dbReference type="NCBI Taxonomy" id="754476"/>
    <lineage>
        <taxon>Bacteria</taxon>
        <taxon>Pseudomonadati</taxon>
        <taxon>Pseudomonadota</taxon>
        <taxon>Gammaproteobacteria</taxon>
        <taxon>Thiotrichales</taxon>
        <taxon>Piscirickettsiaceae</taxon>
        <taxon>Methylophaga</taxon>
    </lineage>
</organism>
<protein>
    <submittedName>
        <fullName evidence="4">Nuclease SNase-like protein</fullName>
    </submittedName>
</protein>
<evidence type="ECO:0000313" key="4">
    <source>
        <dbReference type="EMBL" id="AFI85807.1"/>
    </source>
</evidence>
<dbReference type="GO" id="GO:0016787">
    <property type="term" value="F:hydrolase activity"/>
    <property type="evidence" value="ECO:0007669"/>
    <property type="project" value="UniProtKB-KW"/>
</dbReference>
<dbReference type="Proteomes" id="UP000009144">
    <property type="component" value="Chromosome"/>
</dbReference>
<dbReference type="SMART" id="SM00318">
    <property type="entry name" value="SNc"/>
    <property type="match status" value="1"/>
</dbReference>
<dbReference type="PANTHER" id="PTHR12302">
    <property type="entry name" value="EBNA2 BINDING PROTEIN P100"/>
    <property type="match status" value="1"/>
</dbReference>
<dbReference type="SUPFAM" id="SSF50199">
    <property type="entry name" value="Staphylococcal nuclease"/>
    <property type="match status" value="1"/>
</dbReference>
<dbReference type="GO" id="GO:0004519">
    <property type="term" value="F:endonuclease activity"/>
    <property type="evidence" value="ECO:0007669"/>
    <property type="project" value="UniProtKB-KW"/>
</dbReference>
<dbReference type="Pfam" id="PF13511">
    <property type="entry name" value="DUF4124"/>
    <property type="match status" value="1"/>
</dbReference>
<dbReference type="STRING" id="754476.Q7A_3032"/>
<evidence type="ECO:0000256" key="1">
    <source>
        <dbReference type="ARBA" id="ARBA00022722"/>
    </source>
</evidence>